<dbReference type="EMBL" id="UINC01090836">
    <property type="protein sequence ID" value="SVC43123.1"/>
    <property type="molecule type" value="Genomic_DNA"/>
</dbReference>
<organism evidence="1">
    <name type="scientific">marine metagenome</name>
    <dbReference type="NCBI Taxonomy" id="408172"/>
    <lineage>
        <taxon>unclassified sequences</taxon>
        <taxon>metagenomes</taxon>
        <taxon>ecological metagenomes</taxon>
    </lineage>
</organism>
<dbReference type="AlphaFoldDB" id="A0A382M2L2"/>
<proteinExistence type="predicted"/>
<accession>A0A382M2L2</accession>
<sequence>MLEKDICLRNEILTLLKNNDGSMEEKLVCEHLRIARADIPWGHNIGWARCLQLGGKFHLILSKY</sequence>
<reference evidence="1" key="1">
    <citation type="submission" date="2018-05" db="EMBL/GenBank/DDBJ databases">
        <authorList>
            <person name="Lanie J.A."/>
            <person name="Ng W.-L."/>
            <person name="Kazmierczak K.M."/>
            <person name="Andrzejewski T.M."/>
            <person name="Davidsen T.M."/>
            <person name="Wayne K.J."/>
            <person name="Tettelin H."/>
            <person name="Glass J.I."/>
            <person name="Rusch D."/>
            <person name="Podicherti R."/>
            <person name="Tsui H.-C.T."/>
            <person name="Winkler M.E."/>
        </authorList>
    </citation>
    <scope>NUCLEOTIDE SEQUENCE</scope>
</reference>
<protein>
    <submittedName>
        <fullName evidence="1">Uncharacterized protein</fullName>
    </submittedName>
</protein>
<evidence type="ECO:0000313" key="1">
    <source>
        <dbReference type="EMBL" id="SVC43123.1"/>
    </source>
</evidence>
<name>A0A382M2L2_9ZZZZ</name>
<gene>
    <name evidence="1" type="ORF">METZ01_LOCUS295977</name>
</gene>